<sequence>MYQNHFSYGPFFYFDAETGEEKELPSLGVARVEKGKIYGLPKSVKGRIYIVDVDVFAVAKFQGRKDVCTPNTYNGSGHVIKRSASTESVRKVYAESMFQFR</sequence>
<reference evidence="1 2" key="1">
    <citation type="submission" date="2019-12" db="EMBL/GenBank/DDBJ databases">
        <title>Whole-genome analyses of novel actinobacteria.</title>
        <authorList>
            <person name="Sahin N."/>
            <person name="Saygin H."/>
        </authorList>
    </citation>
    <scope>NUCLEOTIDE SEQUENCE [LARGE SCALE GENOMIC DNA]</scope>
    <source>
        <strain evidence="1 2">KC615</strain>
    </source>
</reference>
<evidence type="ECO:0000313" key="2">
    <source>
        <dbReference type="Proteomes" id="UP000430692"/>
    </source>
</evidence>
<proteinExistence type="predicted"/>
<gene>
    <name evidence="1" type="ORF">GSM42_11460</name>
</gene>
<keyword evidence="2" id="KW-1185">Reference proteome</keyword>
<accession>A0A6I4VWT8</accession>
<dbReference type="RefSeq" id="WP_160801676.1">
    <property type="nucleotide sequence ID" value="NZ_WUUL01000007.1"/>
</dbReference>
<organism evidence="1 2">
    <name type="scientific">Shimazuella alba</name>
    <dbReference type="NCBI Taxonomy" id="2690964"/>
    <lineage>
        <taxon>Bacteria</taxon>
        <taxon>Bacillati</taxon>
        <taxon>Bacillota</taxon>
        <taxon>Bacilli</taxon>
        <taxon>Bacillales</taxon>
        <taxon>Thermoactinomycetaceae</taxon>
        <taxon>Shimazuella</taxon>
    </lineage>
</organism>
<dbReference type="AlphaFoldDB" id="A0A6I4VWT8"/>
<dbReference type="Proteomes" id="UP000430692">
    <property type="component" value="Unassembled WGS sequence"/>
</dbReference>
<evidence type="ECO:0000313" key="1">
    <source>
        <dbReference type="EMBL" id="MXQ54316.1"/>
    </source>
</evidence>
<dbReference type="EMBL" id="WUUL01000007">
    <property type="protein sequence ID" value="MXQ54316.1"/>
    <property type="molecule type" value="Genomic_DNA"/>
</dbReference>
<protein>
    <submittedName>
        <fullName evidence="1">Uncharacterized protein</fullName>
    </submittedName>
</protein>
<comment type="caution">
    <text evidence="1">The sequence shown here is derived from an EMBL/GenBank/DDBJ whole genome shotgun (WGS) entry which is preliminary data.</text>
</comment>
<name>A0A6I4VWT8_9BACL</name>